<evidence type="ECO:0000256" key="7">
    <source>
        <dbReference type="ARBA" id="ARBA00022475"/>
    </source>
</evidence>
<organism evidence="20 21">
    <name type="scientific">Sulfitobacter sediminis</name>
    <dbReference type="NCBI Taxonomy" id="3234186"/>
    <lineage>
        <taxon>Bacteria</taxon>
        <taxon>Pseudomonadati</taxon>
        <taxon>Pseudomonadota</taxon>
        <taxon>Alphaproteobacteria</taxon>
        <taxon>Rhodobacterales</taxon>
        <taxon>Roseobacteraceae</taxon>
        <taxon>Sulfitobacter</taxon>
    </lineage>
</organism>
<keyword evidence="10 19" id="KW-0812">Transmembrane</keyword>
<evidence type="ECO:0000256" key="3">
    <source>
        <dbReference type="ARBA" id="ARBA00004663"/>
    </source>
</evidence>
<comment type="similarity">
    <text evidence="4 19">Belongs to the CobS family.</text>
</comment>
<dbReference type="EC" id="2.7.8.26" evidence="5 19"/>
<evidence type="ECO:0000313" key="20">
    <source>
        <dbReference type="EMBL" id="MEW9919490.1"/>
    </source>
</evidence>
<dbReference type="Pfam" id="PF02654">
    <property type="entry name" value="CobS"/>
    <property type="match status" value="1"/>
</dbReference>
<comment type="caution">
    <text evidence="20">The sequence shown here is derived from an EMBL/GenBank/DDBJ whole genome shotgun (WGS) entry which is preliminary data.</text>
</comment>
<evidence type="ECO:0000256" key="18">
    <source>
        <dbReference type="ARBA" id="ARBA00049504"/>
    </source>
</evidence>
<evidence type="ECO:0000256" key="16">
    <source>
        <dbReference type="ARBA" id="ARBA00032853"/>
    </source>
</evidence>
<comment type="pathway">
    <text evidence="3 19">Cofactor biosynthesis; adenosylcobalamin biosynthesis; adenosylcobalamin from cob(II)yrinate a,c-diamide: step 7/7.</text>
</comment>
<sequence length="262" mass="27187">MTGNDIAVPAFRPRPRDLLIALALLTRWPLPDKAFSPKDSRPAAHAAWAYPLAGLAVAVPSATAAWLALAAGLSPSIAALLLLVTGVFLSGAMHEDGLADCADGFWGGWNRERRLEIMKDSQIGTYGVLALITSFGLRWNALTTLIAGEVFFVAILGAAIISRAAMVAVMHALPHARSSGLSRQTGQPPRNAALLAGALGLIAAVTLTPADLLPIILTVLLATFAVALIARAKIRGQTGDVLGATQQVVEIAVLLACVASLP</sequence>
<keyword evidence="8 19" id="KW-0169">Cobalamin biosynthesis</keyword>
<feature type="transmembrane region" description="Helical" evidence="19">
    <location>
        <begin position="191"/>
        <end position="207"/>
    </location>
</feature>
<protein>
    <recommendedName>
        <fullName evidence="6 19">Adenosylcobinamide-GDP ribazoletransferase</fullName>
        <ecNumber evidence="5 19">2.7.8.26</ecNumber>
    </recommendedName>
    <alternativeName>
        <fullName evidence="16 19">Cobalamin synthase</fullName>
    </alternativeName>
    <alternativeName>
        <fullName evidence="15 19">Cobalamin-5'-phosphate synthase</fullName>
    </alternativeName>
</protein>
<dbReference type="GO" id="GO:0051073">
    <property type="term" value="F:adenosylcobinamide-GDP ribazoletransferase activity"/>
    <property type="evidence" value="ECO:0007669"/>
    <property type="project" value="UniProtKB-EC"/>
</dbReference>
<dbReference type="InterPro" id="IPR003805">
    <property type="entry name" value="CobS"/>
</dbReference>
<evidence type="ECO:0000313" key="21">
    <source>
        <dbReference type="Proteomes" id="UP001556098"/>
    </source>
</evidence>
<evidence type="ECO:0000256" key="5">
    <source>
        <dbReference type="ARBA" id="ARBA00013200"/>
    </source>
</evidence>
<evidence type="ECO:0000256" key="14">
    <source>
        <dbReference type="ARBA" id="ARBA00025228"/>
    </source>
</evidence>
<feature type="transmembrane region" description="Helical" evidence="19">
    <location>
        <begin position="145"/>
        <end position="170"/>
    </location>
</feature>
<evidence type="ECO:0000256" key="4">
    <source>
        <dbReference type="ARBA" id="ARBA00010561"/>
    </source>
</evidence>
<evidence type="ECO:0000256" key="12">
    <source>
        <dbReference type="ARBA" id="ARBA00022989"/>
    </source>
</evidence>
<keyword evidence="7 19" id="KW-1003">Cell membrane</keyword>
<keyword evidence="12 19" id="KW-1133">Transmembrane helix</keyword>
<dbReference type="EMBL" id="JBFNXX010000004">
    <property type="protein sequence ID" value="MEW9919490.1"/>
    <property type="molecule type" value="Genomic_DNA"/>
</dbReference>
<dbReference type="HAMAP" id="MF_00719">
    <property type="entry name" value="CobS"/>
    <property type="match status" value="1"/>
</dbReference>
<comment type="cofactor">
    <cofactor evidence="1 19">
        <name>Mg(2+)</name>
        <dbReference type="ChEBI" id="CHEBI:18420"/>
    </cofactor>
</comment>
<evidence type="ECO:0000256" key="11">
    <source>
        <dbReference type="ARBA" id="ARBA00022842"/>
    </source>
</evidence>
<feature type="transmembrane region" description="Helical" evidence="19">
    <location>
        <begin position="213"/>
        <end position="230"/>
    </location>
</feature>
<comment type="function">
    <text evidence="14 19">Joins adenosylcobinamide-GDP and alpha-ribazole to generate adenosylcobalamin (Ado-cobalamin). Also synthesizes adenosylcobalamin 5'-phosphate from adenosylcobinamide-GDP and alpha-ribazole 5'-phosphate.</text>
</comment>
<comment type="subcellular location">
    <subcellularLocation>
        <location evidence="2 19">Cell membrane</location>
        <topology evidence="2 19">Multi-pass membrane protein</topology>
    </subcellularLocation>
</comment>
<dbReference type="PANTHER" id="PTHR34148">
    <property type="entry name" value="ADENOSYLCOBINAMIDE-GDP RIBAZOLETRANSFERASE"/>
    <property type="match status" value="1"/>
</dbReference>
<evidence type="ECO:0000256" key="17">
    <source>
        <dbReference type="ARBA" id="ARBA00048623"/>
    </source>
</evidence>
<proteinExistence type="inferred from homology"/>
<name>A0ABV3RKJ3_9RHOB</name>
<evidence type="ECO:0000256" key="19">
    <source>
        <dbReference type="HAMAP-Rule" id="MF_00719"/>
    </source>
</evidence>
<evidence type="ECO:0000256" key="6">
    <source>
        <dbReference type="ARBA" id="ARBA00015850"/>
    </source>
</evidence>
<evidence type="ECO:0000256" key="10">
    <source>
        <dbReference type="ARBA" id="ARBA00022692"/>
    </source>
</evidence>
<evidence type="ECO:0000256" key="9">
    <source>
        <dbReference type="ARBA" id="ARBA00022679"/>
    </source>
</evidence>
<dbReference type="Proteomes" id="UP001556098">
    <property type="component" value="Unassembled WGS sequence"/>
</dbReference>
<evidence type="ECO:0000256" key="13">
    <source>
        <dbReference type="ARBA" id="ARBA00023136"/>
    </source>
</evidence>
<gene>
    <name evidence="19" type="primary">cobS</name>
    <name evidence="20" type="ORF">AB2B41_07745</name>
</gene>
<accession>A0ABV3RKJ3</accession>
<feature type="transmembrane region" description="Helical" evidence="19">
    <location>
        <begin position="64"/>
        <end position="89"/>
    </location>
</feature>
<evidence type="ECO:0000256" key="2">
    <source>
        <dbReference type="ARBA" id="ARBA00004651"/>
    </source>
</evidence>
<comment type="catalytic activity">
    <reaction evidence="18 19">
        <text>alpha-ribazole 5'-phosphate + adenosylcob(III)inamide-GDP = adenosylcob(III)alamin 5'-phosphate + GMP + H(+)</text>
        <dbReference type="Rhea" id="RHEA:23560"/>
        <dbReference type="ChEBI" id="CHEBI:15378"/>
        <dbReference type="ChEBI" id="CHEBI:57918"/>
        <dbReference type="ChEBI" id="CHEBI:58115"/>
        <dbReference type="ChEBI" id="CHEBI:60487"/>
        <dbReference type="ChEBI" id="CHEBI:60493"/>
        <dbReference type="EC" id="2.7.8.26"/>
    </reaction>
</comment>
<keyword evidence="9 19" id="KW-0808">Transferase</keyword>
<keyword evidence="13 19" id="KW-0472">Membrane</keyword>
<keyword evidence="21" id="KW-1185">Reference proteome</keyword>
<keyword evidence="11 19" id="KW-0460">Magnesium</keyword>
<reference evidence="20 21" key="1">
    <citation type="submission" date="2024-07" db="EMBL/GenBank/DDBJ databases">
        <title>Marimonas sp.nov., isolated from tidal-flat sediment.</title>
        <authorList>
            <person name="Jayan J.N."/>
            <person name="Lee S.S."/>
        </authorList>
    </citation>
    <scope>NUCLEOTIDE SEQUENCE [LARGE SCALE GENOMIC DNA]</scope>
    <source>
        <strain evidence="20 21">MJW-29</strain>
    </source>
</reference>
<evidence type="ECO:0000256" key="15">
    <source>
        <dbReference type="ARBA" id="ARBA00032605"/>
    </source>
</evidence>
<dbReference type="PANTHER" id="PTHR34148:SF1">
    <property type="entry name" value="ADENOSYLCOBINAMIDE-GDP RIBAZOLETRANSFERASE"/>
    <property type="match status" value="1"/>
</dbReference>
<comment type="catalytic activity">
    <reaction evidence="17 19">
        <text>alpha-ribazole + adenosylcob(III)inamide-GDP = adenosylcob(III)alamin + GMP + H(+)</text>
        <dbReference type="Rhea" id="RHEA:16049"/>
        <dbReference type="ChEBI" id="CHEBI:10329"/>
        <dbReference type="ChEBI" id="CHEBI:15378"/>
        <dbReference type="ChEBI" id="CHEBI:18408"/>
        <dbReference type="ChEBI" id="CHEBI:58115"/>
        <dbReference type="ChEBI" id="CHEBI:60487"/>
        <dbReference type="EC" id="2.7.8.26"/>
    </reaction>
</comment>
<evidence type="ECO:0000256" key="1">
    <source>
        <dbReference type="ARBA" id="ARBA00001946"/>
    </source>
</evidence>
<evidence type="ECO:0000256" key="8">
    <source>
        <dbReference type="ARBA" id="ARBA00022573"/>
    </source>
</evidence>
<dbReference type="RefSeq" id="WP_367877190.1">
    <property type="nucleotide sequence ID" value="NZ_JBFNXX010000004.1"/>
</dbReference>